<evidence type="ECO:0000256" key="5">
    <source>
        <dbReference type="SAM" id="Phobius"/>
    </source>
</evidence>
<protein>
    <recommendedName>
        <fullName evidence="6">ABC transmembrane type-1 domain-containing protein</fullName>
    </recommendedName>
</protein>
<dbReference type="KEGG" id="tom:BWR18_02665"/>
<dbReference type="STRING" id="299262.BWR18_02665"/>
<sequence length="533" mass="56028">MSRRPAITADRRWMGLCALVCLAIGQAVTMVVTAFATRDVIGALRDGSGVVPMQALVAMVLAGFAIFALRSAEGAIGERTGQSYAAAIRRTLFLHMTKVPASAMARRRAGATALRYVGDLTAFKGWVARGLVRFISAGATIPAAFLILYWLEPRLALVAAVPIGIVMVAIFWLGRPLADAHATLRSKRARMAADMAERLPQGIALRRSGRVKTELRALDAKSGKIARAAVWRAWLAETVRAMPDAAAGIAGALCLWVCLDLGLGVADAVAALTSLALVVWPLRHLADARDRQKAFGVARAKLDAALSAPRMPTVKKKKADPKAPAIDLEGLQWPGTAPVDLHLPRGAIRRLCGPASSGKSRLLMTLAGFEAPPSDGTLTVLGSAPEALRGGRILYLGAHAPTLKGSLRRELTLGTGRNPKDDALHDVIRRAGLCVTAARLGGLDGKVAEGRRNLTATERGRLFLARGLIARPDLALIDADEIGLEGAALADALAHFESIGAAVLIVTSDREAQLKLGAPLRLGVTQDGSAAAA</sequence>
<evidence type="ECO:0000256" key="2">
    <source>
        <dbReference type="ARBA" id="ARBA00022692"/>
    </source>
</evidence>
<feature type="domain" description="ABC transmembrane type-1" evidence="6">
    <location>
        <begin position="18"/>
        <end position="288"/>
    </location>
</feature>
<dbReference type="InterPro" id="IPR039421">
    <property type="entry name" value="Type_1_exporter"/>
</dbReference>
<evidence type="ECO:0000256" key="1">
    <source>
        <dbReference type="ARBA" id="ARBA00004651"/>
    </source>
</evidence>
<dbReference type="GO" id="GO:0140359">
    <property type="term" value="F:ABC-type transporter activity"/>
    <property type="evidence" value="ECO:0007669"/>
    <property type="project" value="InterPro"/>
</dbReference>
<dbReference type="CDD" id="cd07346">
    <property type="entry name" value="ABC_6TM_exporters"/>
    <property type="match status" value="1"/>
</dbReference>
<dbReference type="Gene3D" id="3.40.50.300">
    <property type="entry name" value="P-loop containing nucleotide triphosphate hydrolases"/>
    <property type="match status" value="1"/>
</dbReference>
<evidence type="ECO:0000256" key="3">
    <source>
        <dbReference type="ARBA" id="ARBA00022989"/>
    </source>
</evidence>
<dbReference type="SUPFAM" id="SSF90123">
    <property type="entry name" value="ABC transporter transmembrane region"/>
    <property type="match status" value="1"/>
</dbReference>
<dbReference type="InterPro" id="IPR003439">
    <property type="entry name" value="ABC_transporter-like_ATP-bd"/>
</dbReference>
<organism evidence="7 8">
    <name type="scientific">Tateyamaria omphalii</name>
    <dbReference type="NCBI Taxonomy" id="299262"/>
    <lineage>
        <taxon>Bacteria</taxon>
        <taxon>Pseudomonadati</taxon>
        <taxon>Pseudomonadota</taxon>
        <taxon>Alphaproteobacteria</taxon>
        <taxon>Rhodobacterales</taxon>
        <taxon>Roseobacteraceae</taxon>
        <taxon>Tateyamaria</taxon>
    </lineage>
</organism>
<dbReference type="GO" id="GO:0005524">
    <property type="term" value="F:ATP binding"/>
    <property type="evidence" value="ECO:0007669"/>
    <property type="project" value="InterPro"/>
</dbReference>
<dbReference type="RefSeq" id="WP_076626582.1">
    <property type="nucleotide sequence ID" value="NZ_CP019312.1"/>
</dbReference>
<accession>A0A1P8MRP0</accession>
<dbReference type="GO" id="GO:0034040">
    <property type="term" value="F:ATPase-coupled lipid transmembrane transporter activity"/>
    <property type="evidence" value="ECO:0007669"/>
    <property type="project" value="TreeGrafter"/>
</dbReference>
<name>A0A1P8MRP0_9RHOB</name>
<dbReference type="Pfam" id="PF00664">
    <property type="entry name" value="ABC_membrane"/>
    <property type="match status" value="1"/>
</dbReference>
<evidence type="ECO:0000313" key="8">
    <source>
        <dbReference type="Proteomes" id="UP000186336"/>
    </source>
</evidence>
<feature type="transmembrane region" description="Helical" evidence="5">
    <location>
        <begin position="157"/>
        <end position="178"/>
    </location>
</feature>
<keyword evidence="4 5" id="KW-0472">Membrane</keyword>
<dbReference type="InterPro" id="IPR011527">
    <property type="entry name" value="ABC1_TM_dom"/>
</dbReference>
<evidence type="ECO:0000313" key="7">
    <source>
        <dbReference type="EMBL" id="APX10715.1"/>
    </source>
</evidence>
<dbReference type="GO" id="GO:0016887">
    <property type="term" value="F:ATP hydrolysis activity"/>
    <property type="evidence" value="ECO:0007669"/>
    <property type="project" value="InterPro"/>
</dbReference>
<feature type="transmembrane region" description="Helical" evidence="5">
    <location>
        <begin position="52"/>
        <end position="69"/>
    </location>
</feature>
<evidence type="ECO:0000256" key="4">
    <source>
        <dbReference type="ARBA" id="ARBA00023136"/>
    </source>
</evidence>
<proteinExistence type="predicted"/>
<dbReference type="SUPFAM" id="SSF52540">
    <property type="entry name" value="P-loop containing nucleoside triphosphate hydrolases"/>
    <property type="match status" value="1"/>
</dbReference>
<reference evidence="7 8" key="1">
    <citation type="submission" date="2017-01" db="EMBL/GenBank/DDBJ databases">
        <title>Complete genome of Tateyamaria omphalii DOK1-4 isolated from seawater in Dokdo.</title>
        <authorList>
            <person name="Kim J.H."/>
            <person name="Chi W.-J."/>
        </authorList>
    </citation>
    <scope>NUCLEOTIDE SEQUENCE [LARGE SCALE GENOMIC DNA]</scope>
    <source>
        <strain evidence="7 8">DOK1-4</strain>
    </source>
</reference>
<evidence type="ECO:0000259" key="6">
    <source>
        <dbReference type="PROSITE" id="PS50929"/>
    </source>
</evidence>
<dbReference type="AlphaFoldDB" id="A0A1P8MRP0"/>
<keyword evidence="3 5" id="KW-1133">Transmembrane helix</keyword>
<keyword evidence="2 5" id="KW-0812">Transmembrane</keyword>
<dbReference type="PANTHER" id="PTHR24221">
    <property type="entry name" value="ATP-BINDING CASSETTE SUB-FAMILY B"/>
    <property type="match status" value="1"/>
</dbReference>
<dbReference type="EMBL" id="CP019312">
    <property type="protein sequence ID" value="APX10715.1"/>
    <property type="molecule type" value="Genomic_DNA"/>
</dbReference>
<dbReference type="InterPro" id="IPR036640">
    <property type="entry name" value="ABC1_TM_sf"/>
</dbReference>
<dbReference type="OrthoDB" id="7341239at2"/>
<dbReference type="Pfam" id="PF00005">
    <property type="entry name" value="ABC_tran"/>
    <property type="match status" value="1"/>
</dbReference>
<dbReference type="PROSITE" id="PS50929">
    <property type="entry name" value="ABC_TM1F"/>
    <property type="match status" value="1"/>
</dbReference>
<comment type="subcellular location">
    <subcellularLocation>
        <location evidence="1">Cell membrane</location>
        <topology evidence="1">Multi-pass membrane protein</topology>
    </subcellularLocation>
</comment>
<dbReference type="PANTHER" id="PTHR24221:SF654">
    <property type="entry name" value="ATP-BINDING CASSETTE SUB-FAMILY B MEMBER 6"/>
    <property type="match status" value="1"/>
</dbReference>
<feature type="transmembrane region" description="Helical" evidence="5">
    <location>
        <begin position="131"/>
        <end position="151"/>
    </location>
</feature>
<dbReference type="Proteomes" id="UP000186336">
    <property type="component" value="Chromosome"/>
</dbReference>
<gene>
    <name evidence="7" type="ORF">BWR18_02665</name>
</gene>
<dbReference type="InterPro" id="IPR027417">
    <property type="entry name" value="P-loop_NTPase"/>
</dbReference>
<dbReference type="Gene3D" id="1.20.1560.10">
    <property type="entry name" value="ABC transporter type 1, transmembrane domain"/>
    <property type="match status" value="1"/>
</dbReference>
<dbReference type="GO" id="GO:0005886">
    <property type="term" value="C:plasma membrane"/>
    <property type="evidence" value="ECO:0007669"/>
    <property type="project" value="UniProtKB-SubCell"/>
</dbReference>
<keyword evidence="8" id="KW-1185">Reference proteome</keyword>